<name>A0A6M3IU40_9ZZZZ</name>
<dbReference type="AlphaFoldDB" id="A0A6M3IU40"/>
<dbReference type="EMBL" id="MT142134">
    <property type="protein sequence ID" value="QJA74996.1"/>
    <property type="molecule type" value="Genomic_DNA"/>
</dbReference>
<organism evidence="1">
    <name type="scientific">viral metagenome</name>
    <dbReference type="NCBI Taxonomy" id="1070528"/>
    <lineage>
        <taxon>unclassified sequences</taxon>
        <taxon>metagenomes</taxon>
        <taxon>organismal metagenomes</taxon>
    </lineage>
</organism>
<evidence type="ECO:0000313" key="1">
    <source>
        <dbReference type="EMBL" id="QJA60072.1"/>
    </source>
</evidence>
<protein>
    <submittedName>
        <fullName evidence="1">Uncharacterized protein</fullName>
    </submittedName>
</protein>
<reference evidence="1" key="1">
    <citation type="submission" date="2020-03" db="EMBL/GenBank/DDBJ databases">
        <title>The deep terrestrial virosphere.</title>
        <authorList>
            <person name="Holmfeldt K."/>
            <person name="Nilsson E."/>
            <person name="Simone D."/>
            <person name="Lopez-Fernandez M."/>
            <person name="Wu X."/>
            <person name="de Brujin I."/>
            <person name="Lundin D."/>
            <person name="Andersson A."/>
            <person name="Bertilsson S."/>
            <person name="Dopson M."/>
        </authorList>
    </citation>
    <scope>NUCLEOTIDE SEQUENCE</scope>
    <source>
        <strain evidence="2">MM415A01885</strain>
        <strain evidence="1">MM415B01185</strain>
    </source>
</reference>
<dbReference type="EMBL" id="MT141395">
    <property type="protein sequence ID" value="QJA60072.1"/>
    <property type="molecule type" value="Genomic_DNA"/>
</dbReference>
<sequence>MLPSNLWISKELKDKLEGVFKRRKLDLIPAICGGVEGLCVVSISSEEMGHALSSISREVVIDATGMMTAQLIGTTIVVDVASVSIKK</sequence>
<accession>A0A6M3IU40</accession>
<evidence type="ECO:0000313" key="2">
    <source>
        <dbReference type="EMBL" id="QJA74996.1"/>
    </source>
</evidence>
<proteinExistence type="predicted"/>
<gene>
    <name evidence="2" type="ORF">MM415A01885_0003</name>
    <name evidence="1" type="ORF">MM415B01185_0006</name>
</gene>